<dbReference type="SMART" id="SM00184">
    <property type="entry name" value="RING"/>
    <property type="match status" value="1"/>
</dbReference>
<evidence type="ECO:0000256" key="1">
    <source>
        <dbReference type="ARBA" id="ARBA00004370"/>
    </source>
</evidence>
<dbReference type="EMBL" id="JAVEPI010000002">
    <property type="protein sequence ID" value="KAK1443374.1"/>
    <property type="molecule type" value="Genomic_DNA"/>
</dbReference>
<dbReference type="CDD" id="cd16454">
    <property type="entry name" value="RING-H2_PA-TM-RING"/>
    <property type="match status" value="1"/>
</dbReference>
<keyword evidence="12" id="KW-1185">Reference proteome</keyword>
<dbReference type="GO" id="GO:0016020">
    <property type="term" value="C:membrane"/>
    <property type="evidence" value="ECO:0007669"/>
    <property type="project" value="UniProtKB-SubCell"/>
</dbReference>
<dbReference type="Pfam" id="PF13639">
    <property type="entry name" value="zf-RING_2"/>
    <property type="match status" value="1"/>
</dbReference>
<evidence type="ECO:0000256" key="7">
    <source>
        <dbReference type="ARBA" id="ARBA00023136"/>
    </source>
</evidence>
<reference evidence="11" key="1">
    <citation type="submission" date="2023-08" db="EMBL/GenBank/DDBJ databases">
        <title>Draft sequence of the Babesia gibsoni genome.</title>
        <authorList>
            <person name="Yamagishi J.Y."/>
            <person name="Xuan X.X."/>
        </authorList>
    </citation>
    <scope>NUCLEOTIDE SEQUENCE</scope>
    <source>
        <strain evidence="11">Azabu</strain>
    </source>
</reference>
<gene>
    <name evidence="11" type="ORF">BgAZ_202500</name>
</gene>
<keyword evidence="7 9" id="KW-0472">Membrane</keyword>
<proteinExistence type="predicted"/>
<evidence type="ECO:0000256" key="9">
    <source>
        <dbReference type="SAM" id="Phobius"/>
    </source>
</evidence>
<evidence type="ECO:0000256" key="6">
    <source>
        <dbReference type="ARBA" id="ARBA00022989"/>
    </source>
</evidence>
<feature type="domain" description="RING-type" evidence="10">
    <location>
        <begin position="250"/>
        <end position="290"/>
    </location>
</feature>
<evidence type="ECO:0000256" key="2">
    <source>
        <dbReference type="ARBA" id="ARBA00022692"/>
    </source>
</evidence>
<evidence type="ECO:0000256" key="4">
    <source>
        <dbReference type="ARBA" id="ARBA00022771"/>
    </source>
</evidence>
<keyword evidence="3" id="KW-0479">Metal-binding</keyword>
<feature type="transmembrane region" description="Helical" evidence="9">
    <location>
        <begin position="192"/>
        <end position="214"/>
    </location>
</feature>
<dbReference type="AlphaFoldDB" id="A0AAD8PDV3"/>
<evidence type="ECO:0000256" key="5">
    <source>
        <dbReference type="ARBA" id="ARBA00022833"/>
    </source>
</evidence>
<keyword evidence="6 9" id="KW-1133">Transmembrane helix</keyword>
<keyword evidence="5" id="KW-0862">Zinc</keyword>
<keyword evidence="2 9" id="KW-0812">Transmembrane</keyword>
<name>A0AAD8PDV3_BABGI</name>
<feature type="transmembrane region" description="Helical" evidence="9">
    <location>
        <begin position="74"/>
        <end position="96"/>
    </location>
</feature>
<dbReference type="InterPro" id="IPR013083">
    <property type="entry name" value="Znf_RING/FYVE/PHD"/>
</dbReference>
<dbReference type="PANTHER" id="PTHR46539:SF1">
    <property type="entry name" value="E3 UBIQUITIN-PROTEIN LIGASE ATL42"/>
    <property type="match status" value="1"/>
</dbReference>
<dbReference type="InterPro" id="IPR001841">
    <property type="entry name" value="Znf_RING"/>
</dbReference>
<dbReference type="PROSITE" id="PS50089">
    <property type="entry name" value="ZF_RING_2"/>
    <property type="match status" value="1"/>
</dbReference>
<evidence type="ECO:0000256" key="8">
    <source>
        <dbReference type="PROSITE-ProRule" id="PRU00175"/>
    </source>
</evidence>
<accession>A0AAD8PDV3</accession>
<feature type="transmembrane region" description="Helical" evidence="9">
    <location>
        <begin position="116"/>
        <end position="135"/>
    </location>
</feature>
<evidence type="ECO:0000256" key="3">
    <source>
        <dbReference type="ARBA" id="ARBA00022723"/>
    </source>
</evidence>
<feature type="transmembrane region" description="Helical" evidence="9">
    <location>
        <begin position="155"/>
        <end position="172"/>
    </location>
</feature>
<sequence length="295" mass="33483">MVASITENAAGEDPDDGYLGSQLQFNCGPLDNVLEYLVGTNSYRQHGNTSRRSDIVMDYVVVDPPRALSFVQRAMLCGIAMNVMVFLTESVIRFVSYPKAVMINPSIALWLTVNKALQFMQVPLRTFLLVLLARLRGRRRQEIMYCMAVLTTCRLWFWSKCLTLVNYMWYGVGFAFSSTLNIRSEEWITTMAAYVLGVILFRIVVTFVLVYQILPTSSTRSMHKPPDRRAHLALPSCLYKDTSNLKSTTCGICLDEFDQEDTLRVLNCRHGFHAICIDAWLSRSRSCPLCMGPVI</sequence>
<comment type="subcellular location">
    <subcellularLocation>
        <location evidence="1">Membrane</location>
    </subcellularLocation>
</comment>
<evidence type="ECO:0000313" key="11">
    <source>
        <dbReference type="EMBL" id="KAK1443374.1"/>
    </source>
</evidence>
<dbReference type="PANTHER" id="PTHR46539">
    <property type="entry name" value="E3 UBIQUITIN-PROTEIN LIGASE ATL42"/>
    <property type="match status" value="1"/>
</dbReference>
<keyword evidence="4 8" id="KW-0863">Zinc-finger</keyword>
<dbReference type="GO" id="GO:0008270">
    <property type="term" value="F:zinc ion binding"/>
    <property type="evidence" value="ECO:0007669"/>
    <property type="project" value="UniProtKB-KW"/>
</dbReference>
<organism evidence="11 12">
    <name type="scientific">Babesia gibsoni</name>
    <dbReference type="NCBI Taxonomy" id="33632"/>
    <lineage>
        <taxon>Eukaryota</taxon>
        <taxon>Sar</taxon>
        <taxon>Alveolata</taxon>
        <taxon>Apicomplexa</taxon>
        <taxon>Aconoidasida</taxon>
        <taxon>Piroplasmida</taxon>
        <taxon>Babesiidae</taxon>
        <taxon>Babesia</taxon>
    </lineage>
</organism>
<evidence type="ECO:0000313" key="12">
    <source>
        <dbReference type="Proteomes" id="UP001230268"/>
    </source>
</evidence>
<dbReference type="Gene3D" id="3.30.40.10">
    <property type="entry name" value="Zinc/RING finger domain, C3HC4 (zinc finger)"/>
    <property type="match status" value="1"/>
</dbReference>
<dbReference type="SUPFAM" id="SSF57850">
    <property type="entry name" value="RING/U-box"/>
    <property type="match status" value="1"/>
</dbReference>
<comment type="caution">
    <text evidence="11">The sequence shown here is derived from an EMBL/GenBank/DDBJ whole genome shotgun (WGS) entry which is preliminary data.</text>
</comment>
<protein>
    <recommendedName>
        <fullName evidence="10">RING-type domain-containing protein</fullName>
    </recommendedName>
</protein>
<evidence type="ECO:0000259" key="10">
    <source>
        <dbReference type="PROSITE" id="PS50089"/>
    </source>
</evidence>
<dbReference type="Proteomes" id="UP001230268">
    <property type="component" value="Unassembled WGS sequence"/>
</dbReference>